<evidence type="ECO:0000313" key="3">
    <source>
        <dbReference type="Proteomes" id="UP000009096"/>
    </source>
</evidence>
<dbReference type="PANTHER" id="PTHR48104:SF30">
    <property type="entry name" value="METACASPASE-1"/>
    <property type="match status" value="1"/>
</dbReference>
<dbReference type="VEuPathDB" id="FungiDB:FVEG_13990"/>
<reference evidence="3" key="1">
    <citation type="journal article" date="2007" name="Science">
        <title>The Fusarium graminearum genome reveals a link between localized polymorphism and pathogen specialization.</title>
        <authorList>
            <person name="Cuomo C.A."/>
            <person name="Gueldener U."/>
            <person name="Xu J.-R."/>
            <person name="Trail F."/>
            <person name="Turgeon B.G."/>
            <person name="Di Pietro A."/>
            <person name="Walton J.D."/>
            <person name="Ma L.-J."/>
            <person name="Baker S.E."/>
            <person name="Rep M."/>
            <person name="Adam G."/>
            <person name="Antoniw J."/>
            <person name="Baldwin T."/>
            <person name="Calvo S.E."/>
            <person name="Chang Y.-L."/>
            <person name="DeCaprio D."/>
            <person name="Gale L.R."/>
            <person name="Gnerre S."/>
            <person name="Goswami R.S."/>
            <person name="Hammond-Kosack K."/>
            <person name="Harris L.J."/>
            <person name="Hilburn K."/>
            <person name="Kennell J.C."/>
            <person name="Kroken S."/>
            <person name="Magnuson J.K."/>
            <person name="Mannhaupt G."/>
            <person name="Mauceli E.W."/>
            <person name="Mewes H.-W."/>
            <person name="Mitterbauer R."/>
            <person name="Muehlbauer G."/>
            <person name="Muensterkoetter M."/>
            <person name="Nelson D."/>
            <person name="O'Donnell K."/>
            <person name="Ouellet T."/>
            <person name="Qi W."/>
            <person name="Quesneville H."/>
            <person name="Roncero M.I.G."/>
            <person name="Seong K.-Y."/>
            <person name="Tetko I.V."/>
            <person name="Urban M."/>
            <person name="Waalwijk C."/>
            <person name="Ward T.J."/>
            <person name="Yao J."/>
            <person name="Birren B.W."/>
            <person name="Kistler H.C."/>
        </authorList>
    </citation>
    <scope>NUCLEOTIDE SEQUENCE [LARGE SCALE GENOMIC DNA]</scope>
    <source>
        <strain evidence="3">M3125 / FGSC 7600</strain>
    </source>
</reference>
<dbReference type="Proteomes" id="UP000009096">
    <property type="component" value="Unassembled WGS sequence"/>
</dbReference>
<protein>
    <recommendedName>
        <fullName evidence="4">Metacaspase-1</fullName>
    </recommendedName>
</protein>
<dbReference type="EMBL" id="DS486010">
    <property type="protein sequence ID" value="KYG13745.1"/>
    <property type="molecule type" value="Genomic_DNA"/>
</dbReference>
<accession>A0A139YC29</accession>
<dbReference type="RefSeq" id="XP_018762429.1">
    <property type="nucleotide sequence ID" value="XM_018903328.1"/>
</dbReference>
<name>A0A139YC29_GIBM7</name>
<dbReference type="GO" id="GO:0005737">
    <property type="term" value="C:cytoplasm"/>
    <property type="evidence" value="ECO:0007669"/>
    <property type="project" value="TreeGrafter"/>
</dbReference>
<dbReference type="GeneID" id="30071286"/>
<sequence>MNSFNLHGPNDSVIERAQDEYCHGYTSMINQVPLISKAVIVCIHYFNTRGELRSHNASGIATFLQQVYGCPAENIIILSDMYSRPTSQPTKRAILQSMNWLFSGSLPGDRLFFYSSGHGQPDKPIFPVDFKEAGFITEADIEAIMAQKLQQGVITTVMTDYFASAQSAASWFDYRYLGCYGE</sequence>
<dbReference type="KEGG" id="fvr:FVEG_13990"/>
<dbReference type="OrthoDB" id="5099668at2759"/>
<keyword evidence="3" id="KW-1185">Reference proteome</keyword>
<dbReference type="InterPro" id="IPR050452">
    <property type="entry name" value="Metacaspase"/>
</dbReference>
<gene>
    <name evidence="2" type="ORF">FVEG_13990</name>
</gene>
<evidence type="ECO:0000256" key="1">
    <source>
        <dbReference type="ARBA" id="ARBA00009005"/>
    </source>
</evidence>
<reference evidence="2 3" key="2">
    <citation type="journal article" date="2010" name="Nature">
        <title>Comparative genomics reveals mobile pathogenicity chromosomes in Fusarium.</title>
        <authorList>
            <person name="Ma L.J."/>
            <person name="van der Does H.C."/>
            <person name="Borkovich K.A."/>
            <person name="Coleman J.J."/>
            <person name="Daboussi M.J."/>
            <person name="Di Pietro A."/>
            <person name="Dufresne M."/>
            <person name="Freitag M."/>
            <person name="Grabherr M."/>
            <person name="Henrissat B."/>
            <person name="Houterman P.M."/>
            <person name="Kang S."/>
            <person name="Shim W.B."/>
            <person name="Woloshuk C."/>
            <person name="Xie X."/>
            <person name="Xu J.R."/>
            <person name="Antoniw J."/>
            <person name="Baker S.E."/>
            <person name="Bluhm B.H."/>
            <person name="Breakspear A."/>
            <person name="Brown D.W."/>
            <person name="Butchko R.A."/>
            <person name="Chapman S."/>
            <person name="Coulson R."/>
            <person name="Coutinho P.M."/>
            <person name="Danchin E.G."/>
            <person name="Diener A."/>
            <person name="Gale L.R."/>
            <person name="Gardiner D.M."/>
            <person name="Goff S."/>
            <person name="Hammond-Kosack K.E."/>
            <person name="Hilburn K."/>
            <person name="Hua-Van A."/>
            <person name="Jonkers W."/>
            <person name="Kazan K."/>
            <person name="Kodira C.D."/>
            <person name="Koehrsen M."/>
            <person name="Kumar L."/>
            <person name="Lee Y.H."/>
            <person name="Li L."/>
            <person name="Manners J.M."/>
            <person name="Miranda-Saavedra D."/>
            <person name="Mukherjee M."/>
            <person name="Park G."/>
            <person name="Park J."/>
            <person name="Park S.Y."/>
            <person name="Proctor R.H."/>
            <person name="Regev A."/>
            <person name="Ruiz-Roldan M.C."/>
            <person name="Sain D."/>
            <person name="Sakthikumar S."/>
            <person name="Sykes S."/>
            <person name="Schwartz D.C."/>
            <person name="Turgeon B.G."/>
            <person name="Wapinski I."/>
            <person name="Yoder O."/>
            <person name="Young S."/>
            <person name="Zeng Q."/>
            <person name="Zhou S."/>
            <person name="Galagan J."/>
            <person name="Cuomo C.A."/>
            <person name="Kistler H.C."/>
            <person name="Rep M."/>
        </authorList>
    </citation>
    <scope>NUCLEOTIDE SEQUENCE [LARGE SCALE GENOMIC DNA]</scope>
    <source>
        <strain evidence="3">M3125 / FGSC 7600</strain>
    </source>
</reference>
<dbReference type="Gene3D" id="3.40.50.12660">
    <property type="match status" value="1"/>
</dbReference>
<dbReference type="AlphaFoldDB" id="A0A139YC29"/>
<organism evidence="2 3">
    <name type="scientific">Gibberella moniliformis (strain M3125 / FGSC 7600)</name>
    <name type="common">Maize ear and stalk rot fungus</name>
    <name type="synonym">Fusarium verticillioides</name>
    <dbReference type="NCBI Taxonomy" id="334819"/>
    <lineage>
        <taxon>Eukaryota</taxon>
        <taxon>Fungi</taxon>
        <taxon>Dikarya</taxon>
        <taxon>Ascomycota</taxon>
        <taxon>Pezizomycotina</taxon>
        <taxon>Sordariomycetes</taxon>
        <taxon>Hypocreomycetidae</taxon>
        <taxon>Hypocreales</taxon>
        <taxon>Nectriaceae</taxon>
        <taxon>Fusarium</taxon>
        <taxon>Fusarium fujikuroi species complex</taxon>
    </lineage>
</organism>
<dbReference type="eggNOG" id="KOG1546">
    <property type="taxonomic scope" value="Eukaryota"/>
</dbReference>
<dbReference type="GO" id="GO:0006508">
    <property type="term" value="P:proteolysis"/>
    <property type="evidence" value="ECO:0007669"/>
    <property type="project" value="TreeGrafter"/>
</dbReference>
<proteinExistence type="inferred from homology"/>
<evidence type="ECO:0000313" key="2">
    <source>
        <dbReference type="EMBL" id="KYG13745.1"/>
    </source>
</evidence>
<dbReference type="PANTHER" id="PTHR48104">
    <property type="entry name" value="METACASPASE-4"/>
    <property type="match status" value="1"/>
</dbReference>
<evidence type="ECO:0008006" key="4">
    <source>
        <dbReference type="Google" id="ProtNLM"/>
    </source>
</evidence>
<comment type="similarity">
    <text evidence="1">Belongs to the peptidase C14B family.</text>
</comment>
<dbReference type="GO" id="GO:0004197">
    <property type="term" value="F:cysteine-type endopeptidase activity"/>
    <property type="evidence" value="ECO:0007669"/>
    <property type="project" value="TreeGrafter"/>
</dbReference>